<comment type="caution">
    <text evidence="1">The sequence shown here is derived from an EMBL/GenBank/DDBJ whole genome shotgun (WGS) entry which is preliminary data.</text>
</comment>
<name>A0ACC0U808_9AGAM</name>
<organism evidence="1 2">
    <name type="scientific">Russula earlei</name>
    <dbReference type="NCBI Taxonomy" id="71964"/>
    <lineage>
        <taxon>Eukaryota</taxon>
        <taxon>Fungi</taxon>
        <taxon>Dikarya</taxon>
        <taxon>Basidiomycota</taxon>
        <taxon>Agaricomycotina</taxon>
        <taxon>Agaricomycetes</taxon>
        <taxon>Russulales</taxon>
        <taxon>Russulaceae</taxon>
        <taxon>Russula</taxon>
    </lineage>
</organism>
<keyword evidence="2" id="KW-1185">Reference proteome</keyword>
<gene>
    <name evidence="1" type="ORF">F5148DRAFT_980889</name>
</gene>
<dbReference type="EMBL" id="JAGFNK010000112">
    <property type="protein sequence ID" value="KAI9507791.1"/>
    <property type="molecule type" value="Genomic_DNA"/>
</dbReference>
<evidence type="ECO:0000313" key="2">
    <source>
        <dbReference type="Proteomes" id="UP001207468"/>
    </source>
</evidence>
<protein>
    <submittedName>
        <fullName evidence="1">Uncharacterized protein</fullName>
    </submittedName>
</protein>
<evidence type="ECO:0000313" key="1">
    <source>
        <dbReference type="EMBL" id="KAI9507791.1"/>
    </source>
</evidence>
<dbReference type="Proteomes" id="UP001207468">
    <property type="component" value="Unassembled WGS sequence"/>
</dbReference>
<proteinExistence type="predicted"/>
<reference evidence="1" key="1">
    <citation type="submission" date="2021-03" db="EMBL/GenBank/DDBJ databases">
        <title>Evolutionary priming and transition to the ectomycorrhizal habit in an iconic lineage of mushroom-forming fungi: is preadaptation a requirement?</title>
        <authorList>
            <consortium name="DOE Joint Genome Institute"/>
            <person name="Looney B.P."/>
            <person name="Miyauchi S."/>
            <person name="Morin E."/>
            <person name="Drula E."/>
            <person name="Courty P.E."/>
            <person name="Chicoki N."/>
            <person name="Fauchery L."/>
            <person name="Kohler A."/>
            <person name="Kuo A."/>
            <person name="LaButti K."/>
            <person name="Pangilinan J."/>
            <person name="Lipzen A."/>
            <person name="Riley R."/>
            <person name="Andreopoulos W."/>
            <person name="He G."/>
            <person name="Johnson J."/>
            <person name="Barry K.W."/>
            <person name="Grigoriev I.V."/>
            <person name="Nagy L."/>
            <person name="Hibbett D."/>
            <person name="Henrissat B."/>
            <person name="Matheny P.B."/>
            <person name="Labbe J."/>
            <person name="Martin A.F."/>
        </authorList>
    </citation>
    <scope>NUCLEOTIDE SEQUENCE</scope>
    <source>
        <strain evidence="1">BPL698</strain>
    </source>
</reference>
<sequence>MVELECDRNGHPTVQVITMTQSLRAAHLLPIYGSSRVPDDFSHHEALDRYRSFFVNHFVDHHAHEFIMTH</sequence>
<accession>A0ACC0U808</accession>